<evidence type="ECO:0000256" key="4">
    <source>
        <dbReference type="ARBA" id="ARBA00022786"/>
    </source>
</evidence>
<gene>
    <name evidence="12" type="ORF">IWZ03DRAFT_341860</name>
</gene>
<dbReference type="EC" id="3.4.19.12" evidence="2"/>
<evidence type="ECO:0000256" key="7">
    <source>
        <dbReference type="SAM" id="Coils"/>
    </source>
</evidence>
<evidence type="ECO:0000256" key="5">
    <source>
        <dbReference type="ARBA" id="ARBA00022801"/>
    </source>
</evidence>
<accession>A0ABR1KUK5</accession>
<keyword evidence="13" id="KW-1185">Reference proteome</keyword>
<evidence type="ECO:0000259" key="11">
    <source>
        <dbReference type="Pfam" id="PF20255"/>
    </source>
</evidence>
<evidence type="ECO:0000313" key="13">
    <source>
        <dbReference type="Proteomes" id="UP001363622"/>
    </source>
</evidence>
<name>A0ABR1KUK5_9PEZI</name>
<feature type="compositionally biased region" description="Basic and acidic residues" evidence="8">
    <location>
        <begin position="1833"/>
        <end position="1843"/>
    </location>
</feature>
<protein>
    <recommendedName>
        <fullName evidence="2">ubiquitinyl hydrolase 1</fullName>
        <ecNumber evidence="2">3.4.19.12</ecNumber>
    </recommendedName>
</protein>
<feature type="coiled-coil region" evidence="7">
    <location>
        <begin position="574"/>
        <end position="601"/>
    </location>
</feature>
<dbReference type="InterPro" id="IPR022099">
    <property type="entry name" value="DUF3638"/>
</dbReference>
<dbReference type="Proteomes" id="UP001363622">
    <property type="component" value="Unassembled WGS sequence"/>
</dbReference>
<keyword evidence="4" id="KW-0833">Ubl conjugation pathway</keyword>
<dbReference type="PANTHER" id="PTHR13367:SF32">
    <property type="entry name" value="DUF6606 DOMAIN-CONTAINING PROTEIN"/>
    <property type="match status" value="1"/>
</dbReference>
<dbReference type="EMBL" id="JBBPHU010000002">
    <property type="protein sequence ID" value="KAK7521801.1"/>
    <property type="molecule type" value="Genomic_DNA"/>
</dbReference>
<reference evidence="12 13" key="1">
    <citation type="submission" date="2024-04" db="EMBL/GenBank/DDBJ databases">
        <title>Phyllosticta paracitricarpa is synonymous to the EU quarantine fungus P. citricarpa based on phylogenomic analyses.</title>
        <authorList>
            <consortium name="Lawrence Berkeley National Laboratory"/>
            <person name="Van Ingen-Buijs V.A."/>
            <person name="Van Westerhoven A.C."/>
            <person name="Haridas S."/>
            <person name="Skiadas P."/>
            <person name="Martin F."/>
            <person name="Groenewald J.Z."/>
            <person name="Crous P.W."/>
            <person name="Seidl M.F."/>
        </authorList>
    </citation>
    <scope>NUCLEOTIDE SEQUENCE [LARGE SCALE GENOMIC DNA]</scope>
    <source>
        <strain evidence="12 13">CBS 123371</strain>
    </source>
</reference>
<evidence type="ECO:0000256" key="8">
    <source>
        <dbReference type="SAM" id="MobiDB-lite"/>
    </source>
</evidence>
<organism evidence="12 13">
    <name type="scientific">Phyllosticta citriasiana</name>
    <dbReference type="NCBI Taxonomy" id="595635"/>
    <lineage>
        <taxon>Eukaryota</taxon>
        <taxon>Fungi</taxon>
        <taxon>Dikarya</taxon>
        <taxon>Ascomycota</taxon>
        <taxon>Pezizomycotina</taxon>
        <taxon>Dothideomycetes</taxon>
        <taxon>Dothideomycetes incertae sedis</taxon>
        <taxon>Botryosphaeriales</taxon>
        <taxon>Phyllostictaceae</taxon>
        <taxon>Phyllosticta</taxon>
    </lineage>
</organism>
<comment type="catalytic activity">
    <reaction evidence="1">
        <text>Thiol-dependent hydrolysis of ester, thioester, amide, peptide and isopeptide bonds formed by the C-terminal Gly of ubiquitin (a 76-residue protein attached to proteins as an intracellular targeting signal).</text>
        <dbReference type="EC" id="3.4.19.12"/>
    </reaction>
</comment>
<dbReference type="Pfam" id="PF20255">
    <property type="entry name" value="DUF6606"/>
    <property type="match status" value="1"/>
</dbReference>
<evidence type="ECO:0000256" key="3">
    <source>
        <dbReference type="ARBA" id="ARBA00022670"/>
    </source>
</evidence>
<feature type="domain" description="DUF3638" evidence="9">
    <location>
        <begin position="2061"/>
        <end position="2223"/>
    </location>
</feature>
<evidence type="ECO:0000259" key="9">
    <source>
        <dbReference type="Pfam" id="PF12340"/>
    </source>
</evidence>
<evidence type="ECO:0000256" key="2">
    <source>
        <dbReference type="ARBA" id="ARBA00012759"/>
    </source>
</evidence>
<dbReference type="PANTHER" id="PTHR13367">
    <property type="entry name" value="UBIQUITIN THIOESTERASE"/>
    <property type="match status" value="1"/>
</dbReference>
<keyword evidence="3" id="KW-0645">Protease</keyword>
<feature type="domain" description="DUF3645" evidence="10">
    <location>
        <begin position="2339"/>
        <end position="2371"/>
    </location>
</feature>
<dbReference type="InterPro" id="IPR022105">
    <property type="entry name" value="DUF3645"/>
</dbReference>
<proteinExistence type="predicted"/>
<evidence type="ECO:0000313" key="12">
    <source>
        <dbReference type="EMBL" id="KAK7521801.1"/>
    </source>
</evidence>
<feature type="region of interest" description="Disordered" evidence="8">
    <location>
        <begin position="1833"/>
        <end position="1869"/>
    </location>
</feature>
<dbReference type="InterPro" id="IPR046541">
    <property type="entry name" value="DUF6606"/>
</dbReference>
<keyword evidence="6" id="KW-0788">Thiol protease</keyword>
<evidence type="ECO:0000256" key="6">
    <source>
        <dbReference type="ARBA" id="ARBA00022807"/>
    </source>
</evidence>
<dbReference type="InterPro" id="IPR051346">
    <property type="entry name" value="OTU_Deubiquitinase"/>
</dbReference>
<keyword evidence="5" id="KW-0378">Hydrolase</keyword>
<sequence>MNSNSDVLERLVCHVVLPEKLPERQEESNPEVATALTESLLQASRVFKDRAPHEDFRLWDDLRRVIVTAKEVNRNGQLSKVSLIQAFHELEPGGVIILHLREQNAGLLISRPLSSSVTFEAFEASPRSEDVLAAPDALQWDFPGATVVIPYAEFSEESFQEGLAYFLQQSSTQALKQFAARARKSGSAVVEIRDTTDPAMITHMLMTLLETYGVRANAPVLRKRVRDDVCWSDGAEMPWRRCPDWLVLRVGLARYLCNTHGGEVGRARYKFLMCLVLSNLLRDSVGVVSVQLLHNVRAKLARRLAKLETQRSSCSVAAVAVYESFFSVFGPLFHESLQKASEHMESEWATFKRKTQRTVRPLPHRADTTNLILNLPKSGAYLERILLNPFRTDHHGFFRAQFDRSVVNPAYGAFGGLYHGLHGMEHEIEDGRFACSIEHLDEESACSEISRKVESYLRSVGPAYDGMAEEKSQMILTTLDLWTMMDQHAIKALPLLSRYHPAFSPGALNILHLPRYADMCRLQRIQKYLDDRIQKAEFKERTILEDPSAGCFAERYYDEYDESGELTDLHQRIEEHAANERKRKEKELALANEEFERIESEIAQSSCIFIQDGAGTVHDDYSCKRCFLSRKKQRMRIHIHEHPLPSDLTSSKAVLFELLCPAAFAIYRSTTWEIILHLGHPQVTASADPRVLLAGYIPLQPFVGRSLGAVSLASTRKSFLDTHYRLVSLPADVSDVCLPNGLKLGYYDSSTRTWPGRQTSGKFSLAHHCQWAIPSNSALACLKVSPPFAVDSDGPSSHEILASQTKCPTGVSAHEFMAYQSLFAGKHRRWLSILVELGSSNLNFSKEETSVIIAQLAVQAGPAKDADPLRVIHCIFRDKAFCSRLLAQLQGQLDVIAANWRENNLMDLLITLLLRIATLAPRSSAAKALNLLAASRRVTFHWIRQLRDEIHQAKDPEASRRCSRYALWAALLCRRTYASLIDESGRAESMQPMDIQSFVEASITLQDNLLSDPATLPASLKHAVVRDFRMRFLMKALVRDSIECNPDSLTRAIDNIWPKPIGGQSRTYSSPKYVSDSWNGQWVEFEVDGNFEGWRQTVHYEMNEGHLLIDGRPVGRLPAELRECVVLEELFGRQSLLTYTSSLPEMSHMLTFTPNGHQIHIGLRDGIPFIRAYYLDSILELIPRTMFEDDLPASLVENCVHWLNVRTGKMEVRQRPHIWISEPSNWIVDVRLRVALRCNSSLVDPHSPLFQRVAHIFHGFEHPAGLTVFQPEKWRLSVELHRLELSFHVNNKGLLQCKELKAEIDPDQDAGTWYGLDSKIVVRDVDNTRRRSILVPMGPLTWSRNGCHVAVFAQNVGDYGIFTINDVLGRIDCQCESRLLYMKAQLHAFTSFVLPDPLTRRNGTEEALHCLKSSLCQPWMPLNPNHAHMLSSLARLAPKRVYYPKGLKSMQQVLWDPALTTNIQNDEFWPVMSAIHEKSIALSIFSPKEVTIQCPERGGDGHLSKRSQRRRCALWRPKDRESKQLRTVDVPYEARDSSSRLEECARVYEAVSLIRSWDARLPQRPNLMALLNGLPNIQGHGHEHQFNRTLLSNLLNVDLGLEWGSVVDFCRQSSEREKHAFSFLFGTMSFGQEVDMDFIRLLVTCAVSNDLKAVEPPKWHSYSHFRDRQTPSVDYISQLIDRFRTPYVCDELRSFNLSAKLKRKLDKEELEHTQLSERDARLLAQHLAQQWPCPEPTIDGLVSSRSLLIDSSRAVEILLPEWLRLFQNWEFSGYIARLQQLLDQCCLGGDLLIPEPCLEASDVISGSILENFVIPTLGDCLLEKPCILRAEKTEAPTTRRSDLQHQGIDSPSSETGGEGKTARHTTSPEVQELEAVVSGLVSSTSTVRKEYGKDLGRSLDALKVLAKTEPRGHGMASTKTSDSLVQVQNLVSTRFNRLCEELRKRDTRSAWLIHGGLWPCISPITLLELLRSNSKVKLEFSWKEAITQYALSITELQKMLRIDHASLKNNQRGLQEERKNLGHENWSPMEHPDWLLLEIDANILIRPDQVDVALATISPASAVLANSKKLVRVIVPKALLVQTAQTLQARLGNLLGREVRHVPFSRKTPTAIDTIRTFLNIHRDVLECSGVIVALPEHVMSFSLSGIQRLSDDRHAEAVQMVKAQKWMRKVSRDVLDECDFTLAVRTQLIYPSGRQTHVDGHPDRWELPEALLKLVQGHLWNLQQRFPRSIEVVYRREGGFPWIFFLRKDVEEALVSCLVEDVVRGRVPTISLQDSDFKTLEAVRCFISKPQVDASSVGQVETIPQTIRKGIHQLRGLLVHRILLLALKKRWNVQYGLHPLRDPIAVPYYAKGVPSDQSEWGHPDVAILFTCLSFYFAGLAPAQLRESLQGLVKADDPSSKYDRWVESVGSLPGSLREWKIVNIDDDAQLIELWGHFRYSVIVIDYYLNHSVFPRHAKQFQTKIQASGWDIPYFDPQSSNSSRLAGGPPHRALTTGFSGTNDNRTMLPLTIKQDDLPGLLHTNADVLTYLLQPRNRGYFLAANCFGTRVSELELLEQLCTQRIRVLIDAGAQILEMDNKTLAKTWMSVDLEAKAALYFKENKPFILYRNGNEVPLLASPFVDDLRECLVYLDEAHTRGTDLKLPGDATGALTLGLGQTKDHTVQAAMRLRQLASTQSVIFVATPEVHQSVMDHNHKADGSFPDSRDVICWLLEQTCAGIEQLQPLYYSQGMDFCRRAQAAIENPHYLSDTGHLEAYLKEMRRKEHQTLEKMYQPRTAKAKGADVIECPQSAEITSFRATLNRRRKGFQDVGNAVHGSALQEVEQEREVTQEVEAVREVQKPFHVTPLKYTGLHEDIATFARTGKLAFGSPSCEHLSVVLTRSATGRKHRLGNDYLRTRVLVSREFLKTVVLSHSDDNFLRPVSWVLWGEATETALVVTPEEAEDLVPIVRKEKNSNTNLLTYASPITKKMLQFNRLRYYGIPELPVAWNAPQWMTIELGLLAGRVFFEYEEYDSLAKYFGIPIKMKESEHSESHEEKANQQEHDDHLHHETKIARACFRVRDSTTKTLEFLREWLAVRRKGQDFTNTPMGAVCQGKLLRADHPFFSQATTDDGLISGLANLRMND</sequence>
<dbReference type="Pfam" id="PF12359">
    <property type="entry name" value="DUF3645"/>
    <property type="match status" value="1"/>
</dbReference>
<evidence type="ECO:0000256" key="1">
    <source>
        <dbReference type="ARBA" id="ARBA00000707"/>
    </source>
</evidence>
<feature type="domain" description="DUF6606" evidence="11">
    <location>
        <begin position="12"/>
        <end position="281"/>
    </location>
</feature>
<evidence type="ECO:0000259" key="10">
    <source>
        <dbReference type="Pfam" id="PF12359"/>
    </source>
</evidence>
<dbReference type="Pfam" id="PF12340">
    <property type="entry name" value="DUF3638"/>
    <property type="match status" value="1"/>
</dbReference>
<keyword evidence="7" id="KW-0175">Coiled coil</keyword>
<comment type="caution">
    <text evidence="12">The sequence shown here is derived from an EMBL/GenBank/DDBJ whole genome shotgun (WGS) entry which is preliminary data.</text>
</comment>